<gene>
    <name evidence="3" type="ORF">DJ70_12785</name>
</gene>
<name>A0A256IED4_9EURY</name>
<feature type="compositionally biased region" description="Acidic residues" evidence="2">
    <location>
        <begin position="114"/>
        <end position="124"/>
    </location>
</feature>
<evidence type="ECO:0000256" key="2">
    <source>
        <dbReference type="SAM" id="MobiDB-lite"/>
    </source>
</evidence>
<evidence type="ECO:0000313" key="4">
    <source>
        <dbReference type="Proteomes" id="UP000216308"/>
    </source>
</evidence>
<feature type="coiled-coil region" evidence="1">
    <location>
        <begin position="36"/>
        <end position="70"/>
    </location>
</feature>
<keyword evidence="4" id="KW-1185">Reference proteome</keyword>
<dbReference type="EMBL" id="NHPJ01000110">
    <property type="protein sequence ID" value="OYR54899.1"/>
    <property type="molecule type" value="Genomic_DNA"/>
</dbReference>
<dbReference type="OrthoDB" id="308478at2157"/>
<dbReference type="RefSeq" id="WP_094533622.1">
    <property type="nucleotide sequence ID" value="NZ_NHPJ01000110.1"/>
</dbReference>
<keyword evidence="1" id="KW-0175">Coiled coil</keyword>
<dbReference type="AlphaFoldDB" id="A0A256IED4"/>
<proteinExistence type="predicted"/>
<feature type="compositionally biased region" description="Basic and acidic residues" evidence="2">
    <location>
        <begin position="130"/>
        <end position="148"/>
    </location>
</feature>
<organism evidence="3 4">
    <name type="scientific">Halorubrum halodurans</name>
    <dbReference type="NCBI Taxonomy" id="1383851"/>
    <lineage>
        <taxon>Archaea</taxon>
        <taxon>Methanobacteriati</taxon>
        <taxon>Methanobacteriota</taxon>
        <taxon>Stenosarchaea group</taxon>
        <taxon>Halobacteria</taxon>
        <taxon>Halobacteriales</taxon>
        <taxon>Haloferacaceae</taxon>
        <taxon>Halorubrum</taxon>
    </lineage>
</organism>
<sequence length="160" mass="17783">MYEFSLDTPVEDLDEADLRSTLDEFMEKHEENVEEFSAVEADRDEFSEKVESLEAEVSEYAETAGALQEKFAEVVAEESPLFDADEVAERFSLEELISKADALGAFSLATEVGEAADDDAEESEGSTFADKPERATVPEDTKTKFREQAESDLRAVLGDY</sequence>
<protein>
    <submittedName>
        <fullName evidence="3">Uncharacterized protein</fullName>
    </submittedName>
</protein>
<dbReference type="Proteomes" id="UP000216308">
    <property type="component" value="Unassembled WGS sequence"/>
</dbReference>
<evidence type="ECO:0000256" key="1">
    <source>
        <dbReference type="SAM" id="Coils"/>
    </source>
</evidence>
<accession>A0A256IED4</accession>
<evidence type="ECO:0000313" key="3">
    <source>
        <dbReference type="EMBL" id="OYR54899.1"/>
    </source>
</evidence>
<reference evidence="3 4" key="1">
    <citation type="journal article" date="2014" name="Front. Microbiol.">
        <title>Population and genomic analysis of the genus Halorubrum.</title>
        <authorList>
            <person name="Fullmer M.S."/>
            <person name="Soucy S.M."/>
            <person name="Swithers K.S."/>
            <person name="Makkay A.M."/>
            <person name="Wheeler R."/>
            <person name="Ventosa A."/>
            <person name="Gogarten J.P."/>
            <person name="Papke R.T."/>
        </authorList>
    </citation>
    <scope>NUCLEOTIDE SEQUENCE [LARGE SCALE GENOMIC DNA]</scope>
    <source>
        <strain evidence="3 4">Cb34</strain>
    </source>
</reference>
<feature type="region of interest" description="Disordered" evidence="2">
    <location>
        <begin position="114"/>
        <end position="148"/>
    </location>
</feature>
<comment type="caution">
    <text evidence="3">The sequence shown here is derived from an EMBL/GenBank/DDBJ whole genome shotgun (WGS) entry which is preliminary data.</text>
</comment>